<dbReference type="InterPro" id="IPR019587">
    <property type="entry name" value="Polyketide_cyclase/dehydratase"/>
</dbReference>
<dbReference type="Pfam" id="PF10604">
    <property type="entry name" value="Polyketide_cyc2"/>
    <property type="match status" value="1"/>
</dbReference>
<accession>A0ABU8XGY1</accession>
<dbReference type="EMBL" id="JBBKZS010000024">
    <property type="protein sequence ID" value="MEJ8859125.1"/>
    <property type="molecule type" value="Genomic_DNA"/>
</dbReference>
<name>A0ABU8XGY1_9BURK</name>
<dbReference type="RefSeq" id="WP_340339171.1">
    <property type="nucleotide sequence ID" value="NZ_JBBKZS010000024.1"/>
</dbReference>
<organism evidence="1 2">
    <name type="scientific">Variovorax robiniae</name>
    <dbReference type="NCBI Taxonomy" id="1836199"/>
    <lineage>
        <taxon>Bacteria</taxon>
        <taxon>Pseudomonadati</taxon>
        <taxon>Pseudomonadota</taxon>
        <taxon>Betaproteobacteria</taxon>
        <taxon>Burkholderiales</taxon>
        <taxon>Comamonadaceae</taxon>
        <taxon>Variovorax</taxon>
    </lineage>
</organism>
<dbReference type="InterPro" id="IPR023393">
    <property type="entry name" value="START-like_dom_sf"/>
</dbReference>
<dbReference type="Proteomes" id="UP001367030">
    <property type="component" value="Unassembled WGS sequence"/>
</dbReference>
<proteinExistence type="predicted"/>
<evidence type="ECO:0000313" key="2">
    <source>
        <dbReference type="Proteomes" id="UP001367030"/>
    </source>
</evidence>
<evidence type="ECO:0000313" key="1">
    <source>
        <dbReference type="EMBL" id="MEJ8859125.1"/>
    </source>
</evidence>
<comment type="caution">
    <text evidence="1">The sequence shown here is derived from an EMBL/GenBank/DDBJ whole genome shotgun (WGS) entry which is preliminary data.</text>
</comment>
<sequence length="276" mass="29750">MSVKKDASGRRSVQTEFEVHGTPEEVWKAIATGPGISSWLMPAEFEQRDGKPVALKLKFGSGMEPRSAVTTWDPPRVFAAQSDGLVPGSPPVATEWHIEAKAGGTCTLRIVHSLFASTDDWDDQLEHVESGWSAFLRTLQIYLTHFRGQRSTLVNWMIPVAGTESEAWASLTAAAGLTGASVGQRWTAPAGVPELGGVVEYVSERPYDILVRVDNPAPAVAAFGAVDMGGSSMVGLNIYFYGDQAASNAARYMPLWQAWIQAQFPMLSQAQAHATG</sequence>
<dbReference type="Gene3D" id="3.30.530.20">
    <property type="match status" value="1"/>
</dbReference>
<gene>
    <name evidence="1" type="ORF">WKW79_31460</name>
</gene>
<reference evidence="1 2" key="1">
    <citation type="submission" date="2024-03" db="EMBL/GenBank/DDBJ databases">
        <title>Novel species of the genus Variovorax.</title>
        <authorList>
            <person name="Liu Q."/>
            <person name="Xin Y.-H."/>
        </authorList>
    </citation>
    <scope>NUCLEOTIDE SEQUENCE [LARGE SCALE GENOMIC DNA]</scope>
    <source>
        <strain evidence="1 2">KACC 18901</strain>
    </source>
</reference>
<dbReference type="CDD" id="cd07814">
    <property type="entry name" value="SRPBCC_CalC_Aha1-like"/>
    <property type="match status" value="1"/>
</dbReference>
<keyword evidence="2" id="KW-1185">Reference proteome</keyword>
<dbReference type="SUPFAM" id="SSF55961">
    <property type="entry name" value="Bet v1-like"/>
    <property type="match status" value="1"/>
</dbReference>
<protein>
    <submittedName>
        <fullName evidence="1">SRPBCC domain-containing protein</fullName>
    </submittedName>
</protein>